<evidence type="ECO:0000256" key="1">
    <source>
        <dbReference type="SAM" id="Phobius"/>
    </source>
</evidence>
<keyword evidence="1" id="KW-1133">Transmembrane helix</keyword>
<evidence type="ECO:0000313" key="4">
    <source>
        <dbReference type="Proteomes" id="UP000000719"/>
    </source>
</evidence>
<organism evidence="3 4">
    <name type="scientific">Halothermothrix orenii (strain H 168 / OCM 544 / DSM 9562)</name>
    <dbReference type="NCBI Taxonomy" id="373903"/>
    <lineage>
        <taxon>Bacteria</taxon>
        <taxon>Bacillati</taxon>
        <taxon>Bacillota</taxon>
        <taxon>Clostridia</taxon>
        <taxon>Halanaerobiales</taxon>
        <taxon>Halothermotrichaceae</taxon>
        <taxon>Halothermothrix</taxon>
    </lineage>
</organism>
<dbReference type="InterPro" id="IPR042047">
    <property type="entry name" value="SleB_dom1"/>
</dbReference>
<dbReference type="RefSeq" id="WP_012636111.1">
    <property type="nucleotide sequence ID" value="NC_011899.1"/>
</dbReference>
<dbReference type="Proteomes" id="UP000000719">
    <property type="component" value="Chromosome"/>
</dbReference>
<proteinExistence type="predicted"/>
<dbReference type="eggNOG" id="COG3773">
    <property type="taxonomic scope" value="Bacteria"/>
</dbReference>
<accession>B8CXA7</accession>
<dbReference type="STRING" id="373903.Hore_11760"/>
<protein>
    <submittedName>
        <fullName evidence="3">Cell wall hydrolase SleB</fullName>
    </submittedName>
</protein>
<dbReference type="Gene3D" id="6.20.240.60">
    <property type="match status" value="1"/>
</dbReference>
<keyword evidence="1" id="KW-0812">Transmembrane</keyword>
<dbReference type="InterPro" id="IPR011105">
    <property type="entry name" value="Cell_wall_hydrolase_SleB"/>
</dbReference>
<reference evidence="3 4" key="1">
    <citation type="journal article" date="2009" name="PLoS ONE">
        <title>Genome analysis of the anaerobic thermohalophilic bacterium Halothermothrix orenii.</title>
        <authorList>
            <person name="Mavromatis K."/>
            <person name="Ivanova N."/>
            <person name="Anderson I."/>
            <person name="Lykidis A."/>
            <person name="Hooper S.D."/>
            <person name="Sun H."/>
            <person name="Kunin V."/>
            <person name="Lapidus A."/>
            <person name="Hugenholtz P."/>
            <person name="Patel B."/>
            <person name="Kyrpides N.C."/>
        </authorList>
    </citation>
    <scope>NUCLEOTIDE SEQUENCE [LARGE SCALE GENOMIC DNA]</scope>
    <source>
        <strain evidence="4">H 168 / OCM 544 / DSM 9562</strain>
    </source>
</reference>
<dbReference type="GO" id="GO:0016787">
    <property type="term" value="F:hydrolase activity"/>
    <property type="evidence" value="ECO:0007669"/>
    <property type="project" value="UniProtKB-KW"/>
</dbReference>
<keyword evidence="1" id="KW-0472">Membrane</keyword>
<feature type="domain" description="Cell wall hydrolase SleB" evidence="2">
    <location>
        <begin position="97"/>
        <end position="196"/>
    </location>
</feature>
<dbReference type="AlphaFoldDB" id="B8CXA7"/>
<sequence>MKKYSKSIALSLIIILTIYILTPALFSSIFVYKARASSIDRKDVYRGVGIALLLVLIAKLGKAAESNTEPVDNPSDINLSGEDIELLARVIYAEARGEPYEGQVAVGAVVLNRVESPDFPDTVKEVIFQDGQFSSVDDGQIYLIPNKIAFRAAREALNGRDPSQGALYFYNPKTAKTLWWLSQRKVTVKIGNHVFAK</sequence>
<dbReference type="KEGG" id="hor:Hore_11760"/>
<feature type="transmembrane region" description="Helical" evidence="1">
    <location>
        <begin position="12"/>
        <end position="32"/>
    </location>
</feature>
<evidence type="ECO:0000259" key="2">
    <source>
        <dbReference type="Pfam" id="PF07486"/>
    </source>
</evidence>
<dbReference type="EMBL" id="CP001098">
    <property type="protein sequence ID" value="ACL69926.1"/>
    <property type="molecule type" value="Genomic_DNA"/>
</dbReference>
<keyword evidence="3" id="KW-0378">Hydrolase</keyword>
<dbReference type="Pfam" id="PF07486">
    <property type="entry name" value="Hydrolase_2"/>
    <property type="match status" value="1"/>
</dbReference>
<evidence type="ECO:0000313" key="3">
    <source>
        <dbReference type="EMBL" id="ACL69926.1"/>
    </source>
</evidence>
<dbReference type="HOGENOM" id="CLU_053345_2_0_9"/>
<name>B8CXA7_HALOH</name>
<gene>
    <name evidence="3" type="ordered locus">Hore_11760</name>
</gene>
<dbReference type="Gene3D" id="1.10.10.2520">
    <property type="entry name" value="Cell wall hydrolase SleB, domain 1"/>
    <property type="match status" value="1"/>
</dbReference>
<keyword evidence="4" id="KW-1185">Reference proteome</keyword>